<dbReference type="PANTHER" id="PTHR43174">
    <property type="entry name" value="UDP-N-ACETYLGLUCOSAMINE 2-EPIMERASE"/>
    <property type="match status" value="1"/>
</dbReference>
<dbReference type="CDD" id="cd03786">
    <property type="entry name" value="GTB_UDP-GlcNAc_2-Epimerase"/>
    <property type="match status" value="1"/>
</dbReference>
<dbReference type="KEGG" id="oyw:OdinLCB4_004765"/>
<evidence type="ECO:0000313" key="2">
    <source>
        <dbReference type="EMBL" id="WEU39790.1"/>
    </source>
</evidence>
<evidence type="ECO:0000259" key="1">
    <source>
        <dbReference type="Pfam" id="PF02350"/>
    </source>
</evidence>
<dbReference type="Gene3D" id="3.40.50.2000">
    <property type="entry name" value="Glycogen Phosphorylase B"/>
    <property type="match status" value="2"/>
</dbReference>
<reference evidence="2" key="1">
    <citation type="journal article" date="2017" name="Nature">
        <title>Asgard archaea illuminate the origin of eukaryotic cellular complexity.</title>
        <authorList>
            <person name="Zaremba-Niedzwiedzka K."/>
            <person name="Caceres E.F."/>
            <person name="Saw J.H."/>
            <person name="Backstrom D."/>
            <person name="Juzokaite L."/>
            <person name="Vancaester E."/>
            <person name="Seitz K.W."/>
            <person name="Anantharaman K."/>
            <person name="Starnawski P."/>
            <person name="Kjeldsen K.U."/>
            <person name="Scott M.B."/>
            <person name="Nunoura T."/>
            <person name="Banfield J.F."/>
            <person name="Schramm A."/>
            <person name="Baker B.J."/>
            <person name="Spang A."/>
            <person name="Ettema T.J.G."/>
        </authorList>
    </citation>
    <scope>NUCLEOTIDE SEQUENCE</scope>
    <source>
        <strain evidence="2">LCB_4</strain>
    </source>
</reference>
<reference evidence="2" key="2">
    <citation type="journal article" date="2022" name="Nat. Microbiol.">
        <title>A closed Candidatus Odinarchaeum chromosome exposes Asgard archaeal viruses.</title>
        <authorList>
            <person name="Tamarit D."/>
            <person name="Caceres E.F."/>
            <person name="Krupovic M."/>
            <person name="Nijland R."/>
            <person name="Eme L."/>
            <person name="Robinson N.P."/>
            <person name="Ettema T.J.G."/>
        </authorList>
    </citation>
    <scope>NUCLEOTIDE SEQUENCE</scope>
    <source>
        <strain evidence="2">LCB_4</strain>
    </source>
</reference>
<accession>A0AAF0IAL5</accession>
<name>A0AAF0IAL5_ODILC</name>
<dbReference type="EMBL" id="CP091871">
    <property type="protein sequence ID" value="WEU39790.1"/>
    <property type="molecule type" value="Genomic_DNA"/>
</dbReference>
<dbReference type="InterPro" id="IPR029767">
    <property type="entry name" value="WecB-like"/>
</dbReference>
<dbReference type="SUPFAM" id="SSF53756">
    <property type="entry name" value="UDP-Glycosyltransferase/glycogen phosphorylase"/>
    <property type="match status" value="1"/>
</dbReference>
<proteinExistence type="predicted"/>
<evidence type="ECO:0000313" key="3">
    <source>
        <dbReference type="Proteomes" id="UP000186851"/>
    </source>
</evidence>
<dbReference type="PANTHER" id="PTHR43174:SF1">
    <property type="entry name" value="UDP-N-ACETYLGLUCOSAMINE 2-EPIMERASE"/>
    <property type="match status" value="1"/>
</dbReference>
<sequence length="360" mass="40355">MIISVVIGTRPEIIKISPLLRRMVQEHLDHYVIHTGQHYSHNMDRIFFDELGLREPDYNLQVGSGTHAEETGKMMIEIEKVLKKIQSNLVLVLGDTNTALAGALSAVKLHIKIGHIEAGLRCYDRRTPEEVNRVVVDHVSDYLFAPTEVAVKNLIAESIMERSIFLTGNTIVDAVYENSKIAEEKSNILSKLNLKSKEYFLVTAHREENTNFKDKLSGIIEGLNLVADYFSTPIVFPIHPRTDNAIKKFNLKISDKICLIPPLGYLDFLKLLINSKLVLTDSGGIQEEACILKIPCGTLRESTERPETLTVGSNILVGTNPDKILEGVKYMIDKKPEWVNPFGDGKASEKIIKIINSLKV</sequence>
<dbReference type="NCBIfam" id="TIGR00236">
    <property type="entry name" value="wecB"/>
    <property type="match status" value="1"/>
</dbReference>
<protein>
    <submittedName>
        <fullName evidence="2">UDP-N-acetylglucosamine 2-epimerase (Non-hydrolyzing)</fullName>
        <ecNumber evidence="2">5.1.3.14</ecNumber>
    </submittedName>
</protein>
<dbReference type="Pfam" id="PF02350">
    <property type="entry name" value="Epimerase_2"/>
    <property type="match status" value="1"/>
</dbReference>
<dbReference type="Proteomes" id="UP000186851">
    <property type="component" value="Chromosome"/>
</dbReference>
<dbReference type="GO" id="GO:0008761">
    <property type="term" value="F:UDP-N-acetylglucosamine 2-epimerase activity"/>
    <property type="evidence" value="ECO:0007669"/>
    <property type="project" value="UniProtKB-EC"/>
</dbReference>
<dbReference type="InterPro" id="IPR003331">
    <property type="entry name" value="UDP_GlcNAc_Epimerase_2_dom"/>
</dbReference>
<dbReference type="EC" id="5.1.3.14" evidence="2"/>
<organism evidence="2 3">
    <name type="scientific">Odinarchaeota yellowstonii (strain LCB_4)</name>
    <dbReference type="NCBI Taxonomy" id="1841599"/>
    <lineage>
        <taxon>Archaea</taxon>
        <taxon>Promethearchaeati</taxon>
        <taxon>Candidatus Odinarchaeota</taxon>
        <taxon>Candidatus Odinarchaeia</taxon>
        <taxon>Candidatus Odinarchaeales</taxon>
        <taxon>Candidatus Odinarchaeaceae</taxon>
        <taxon>Candidatus Odinarchaeum</taxon>
    </lineage>
</organism>
<dbReference type="AlphaFoldDB" id="A0AAF0IAL5"/>
<gene>
    <name evidence="2" type="primary">wecB</name>
    <name evidence="2" type="ORF">OdinLCB4_004765</name>
</gene>
<feature type="domain" description="UDP-N-acetylglucosamine 2-epimerase" evidence="1">
    <location>
        <begin position="26"/>
        <end position="355"/>
    </location>
</feature>
<keyword evidence="2" id="KW-0413">Isomerase</keyword>